<accession>A0A7J7IPN8</accession>
<keyword evidence="1" id="KW-0175">Coiled coil</keyword>
<protein>
    <submittedName>
        <fullName evidence="3">Uncharacterized protein</fullName>
    </submittedName>
</protein>
<feature type="coiled-coil region" evidence="1">
    <location>
        <begin position="80"/>
        <end position="128"/>
    </location>
</feature>
<keyword evidence="4" id="KW-1185">Reference proteome</keyword>
<reference evidence="3 4" key="1">
    <citation type="journal article" date="2020" name="J. Phycol.">
        <title>Comparative genome analysis reveals Cyanidiococcus gen. nov., a new extremophilic red algal genus sister to Cyanidioschyzon (Cyanidioschyzonaceae, Rhodophyta).</title>
        <authorList>
            <person name="Liu S.-L."/>
            <person name="Chiang Y.-R."/>
            <person name="Yoon H.S."/>
            <person name="Fu H.-Y."/>
        </authorList>
    </citation>
    <scope>NUCLEOTIDE SEQUENCE [LARGE SCALE GENOMIC DNA]</scope>
    <source>
        <strain evidence="3 4">THAL066</strain>
    </source>
</reference>
<name>A0A7J7IPN8_9RHOD</name>
<dbReference type="AlphaFoldDB" id="A0A7J7IPN8"/>
<comment type="caution">
    <text evidence="3">The sequence shown here is derived from an EMBL/GenBank/DDBJ whole genome shotgun (WGS) entry which is preliminary data.</text>
</comment>
<dbReference type="EMBL" id="VWRR01000001">
    <property type="protein sequence ID" value="KAF6005086.1"/>
    <property type="molecule type" value="Genomic_DNA"/>
</dbReference>
<proteinExistence type="predicted"/>
<feature type="region of interest" description="Disordered" evidence="2">
    <location>
        <begin position="53"/>
        <end position="76"/>
    </location>
</feature>
<dbReference type="OrthoDB" id="10434971at2759"/>
<sequence length="255" mass="29146">MIHKARSTLQKNRTLRRKLRRSEWFRIDKSLHHGQETLRVHLRALAQRLSGLHNTPVDVETPARGEAGPAMSSSSERCSCVELQKTLRETRAELARTRDRLLEARQQIRELEHDRTSLEQALTRVLELDRVLQSGHTPFRAFREWETPNEDRLFSRAGGMNTPWLERSAVWFSPREHGSARRALIIQEALEKRFLEDKTPGDEWGCSPVLQTSDLTFDQVSLPANNASTATDQEAEESTSRCTAGEPVSIKSGRE</sequence>
<evidence type="ECO:0000313" key="3">
    <source>
        <dbReference type="EMBL" id="KAF6005086.1"/>
    </source>
</evidence>
<evidence type="ECO:0000256" key="1">
    <source>
        <dbReference type="SAM" id="Coils"/>
    </source>
</evidence>
<dbReference type="Proteomes" id="UP000530660">
    <property type="component" value="Unassembled WGS sequence"/>
</dbReference>
<evidence type="ECO:0000256" key="2">
    <source>
        <dbReference type="SAM" id="MobiDB-lite"/>
    </source>
</evidence>
<organism evidence="3 4">
    <name type="scientific">Cyanidiococcus yangmingshanensis</name>
    <dbReference type="NCBI Taxonomy" id="2690220"/>
    <lineage>
        <taxon>Eukaryota</taxon>
        <taxon>Rhodophyta</taxon>
        <taxon>Bangiophyceae</taxon>
        <taxon>Cyanidiales</taxon>
        <taxon>Cyanidiaceae</taxon>
        <taxon>Cyanidiococcus</taxon>
    </lineage>
</organism>
<evidence type="ECO:0000313" key="4">
    <source>
        <dbReference type="Proteomes" id="UP000530660"/>
    </source>
</evidence>
<gene>
    <name evidence="3" type="ORF">F1559_000212</name>
</gene>
<feature type="region of interest" description="Disordered" evidence="2">
    <location>
        <begin position="224"/>
        <end position="255"/>
    </location>
</feature>